<proteinExistence type="predicted"/>
<sequence length="96" mass="10469">MGDVSRRYFRANTGSKVTPAAVAEASALEARVAAYEQAKTKAYHLLSSLKVWQGFDATGNISGAIEHTLTNIDDLHDDLDALYAQIVKFRGKGDRI</sequence>
<keyword evidence="2" id="KW-1185">Reference proteome</keyword>
<accession>A0ABQ2E014</accession>
<dbReference type="GeneID" id="303306015"/>
<protein>
    <recommendedName>
        <fullName evidence="3">WXG100 family type VII secretion target</fullName>
    </recommendedName>
</protein>
<dbReference type="Proteomes" id="UP000606115">
    <property type="component" value="Unassembled WGS sequence"/>
</dbReference>
<reference evidence="2" key="1">
    <citation type="journal article" date="2019" name="Int. J. Syst. Evol. Microbiol.">
        <title>The Global Catalogue of Microorganisms (GCM) 10K type strain sequencing project: providing services to taxonomists for standard genome sequencing and annotation.</title>
        <authorList>
            <consortium name="The Broad Institute Genomics Platform"/>
            <consortium name="The Broad Institute Genome Sequencing Center for Infectious Disease"/>
            <person name="Wu L."/>
            <person name="Ma J."/>
        </authorList>
    </citation>
    <scope>NUCLEOTIDE SEQUENCE [LARGE SCALE GENOMIC DNA]</scope>
    <source>
        <strain evidence="2">CGMCC 1.3685</strain>
    </source>
</reference>
<dbReference type="RefSeq" id="WP_188687489.1">
    <property type="nucleotide sequence ID" value="NZ_BMKX01000015.1"/>
</dbReference>
<comment type="caution">
    <text evidence="1">The sequence shown here is derived from an EMBL/GenBank/DDBJ whole genome shotgun (WGS) entry which is preliminary data.</text>
</comment>
<evidence type="ECO:0000313" key="2">
    <source>
        <dbReference type="Proteomes" id="UP000606115"/>
    </source>
</evidence>
<organism evidence="1 2">
    <name type="scientific">Glutamicibacter ardleyensis</name>
    <dbReference type="NCBI Taxonomy" id="225894"/>
    <lineage>
        <taxon>Bacteria</taxon>
        <taxon>Bacillati</taxon>
        <taxon>Actinomycetota</taxon>
        <taxon>Actinomycetes</taxon>
        <taxon>Micrococcales</taxon>
        <taxon>Micrococcaceae</taxon>
        <taxon>Glutamicibacter</taxon>
    </lineage>
</organism>
<evidence type="ECO:0008006" key="3">
    <source>
        <dbReference type="Google" id="ProtNLM"/>
    </source>
</evidence>
<name>A0ABQ2E014_9MICC</name>
<gene>
    <name evidence="1" type="ORF">GCM10007173_36930</name>
</gene>
<dbReference type="EMBL" id="BMKX01000015">
    <property type="protein sequence ID" value="GGJ74559.1"/>
    <property type="molecule type" value="Genomic_DNA"/>
</dbReference>
<evidence type="ECO:0000313" key="1">
    <source>
        <dbReference type="EMBL" id="GGJ74559.1"/>
    </source>
</evidence>